<feature type="transmembrane region" description="Helical" evidence="1">
    <location>
        <begin position="12"/>
        <end position="32"/>
    </location>
</feature>
<evidence type="ECO:0000313" key="2">
    <source>
        <dbReference type="EMBL" id="OGY44433.1"/>
    </source>
</evidence>
<evidence type="ECO:0000256" key="1">
    <source>
        <dbReference type="SAM" id="Phobius"/>
    </source>
</evidence>
<sequence>MLRQRQQEREQKIIIIALIITLLISSFLSWFINEWWQIGKLGHEKLRQLPPPSTAEKQLTYKYLSGMRGPDSFYRELTACKGKREK</sequence>
<gene>
    <name evidence="2" type="ORF">A2729_02100</name>
</gene>
<reference evidence="2 3" key="1">
    <citation type="journal article" date="2016" name="Nat. Commun.">
        <title>Thousands of microbial genomes shed light on interconnected biogeochemical processes in an aquifer system.</title>
        <authorList>
            <person name="Anantharaman K."/>
            <person name="Brown C.T."/>
            <person name="Hug L.A."/>
            <person name="Sharon I."/>
            <person name="Castelle C.J."/>
            <person name="Probst A.J."/>
            <person name="Thomas B.C."/>
            <person name="Singh A."/>
            <person name="Wilkins M.J."/>
            <person name="Karaoz U."/>
            <person name="Brodie E.L."/>
            <person name="Williams K.H."/>
            <person name="Hubbard S.S."/>
            <person name="Banfield J.F."/>
        </authorList>
    </citation>
    <scope>NUCLEOTIDE SEQUENCE [LARGE SCALE GENOMIC DNA]</scope>
</reference>
<comment type="caution">
    <text evidence="2">The sequence shown here is derived from an EMBL/GenBank/DDBJ whole genome shotgun (WGS) entry which is preliminary data.</text>
</comment>
<dbReference type="Proteomes" id="UP000178930">
    <property type="component" value="Unassembled WGS sequence"/>
</dbReference>
<organism evidence="2 3">
    <name type="scientific">Candidatus Buchananbacteria bacterium RIFCSPHIGHO2_01_FULL_39_14</name>
    <dbReference type="NCBI Taxonomy" id="1797532"/>
    <lineage>
        <taxon>Bacteria</taxon>
        <taxon>Candidatus Buchananiibacteriota</taxon>
    </lineage>
</organism>
<accession>A0A1G1XWE4</accession>
<keyword evidence="1" id="KW-0472">Membrane</keyword>
<dbReference type="AlphaFoldDB" id="A0A1G1XWE4"/>
<protein>
    <submittedName>
        <fullName evidence="2">Uncharacterized protein</fullName>
    </submittedName>
</protein>
<evidence type="ECO:0000313" key="3">
    <source>
        <dbReference type="Proteomes" id="UP000178930"/>
    </source>
</evidence>
<dbReference type="STRING" id="1797532.A2729_02100"/>
<keyword evidence="1" id="KW-1133">Transmembrane helix</keyword>
<dbReference type="EMBL" id="MHIB01000016">
    <property type="protein sequence ID" value="OGY44433.1"/>
    <property type="molecule type" value="Genomic_DNA"/>
</dbReference>
<keyword evidence="1" id="KW-0812">Transmembrane</keyword>
<proteinExistence type="predicted"/>
<name>A0A1G1XWE4_9BACT</name>